<reference evidence="1" key="1">
    <citation type="submission" date="2021-06" db="EMBL/GenBank/DDBJ databases">
        <authorList>
            <person name="Kallberg Y."/>
            <person name="Tangrot J."/>
            <person name="Rosling A."/>
        </authorList>
    </citation>
    <scope>NUCLEOTIDE SEQUENCE</scope>
    <source>
        <strain evidence="1">IN212</strain>
    </source>
</reference>
<keyword evidence="2" id="KW-1185">Reference proteome</keyword>
<gene>
    <name evidence="1" type="ORF">RFULGI_LOCUS9757</name>
</gene>
<protein>
    <submittedName>
        <fullName evidence="1">18697_t:CDS:1</fullName>
    </submittedName>
</protein>
<feature type="non-terminal residue" evidence="1">
    <location>
        <position position="124"/>
    </location>
</feature>
<evidence type="ECO:0000313" key="1">
    <source>
        <dbReference type="EMBL" id="CAG8684504.1"/>
    </source>
</evidence>
<name>A0A9N9EQ59_9GLOM</name>
<dbReference type="EMBL" id="CAJVPZ010018089">
    <property type="protein sequence ID" value="CAG8684504.1"/>
    <property type="molecule type" value="Genomic_DNA"/>
</dbReference>
<dbReference type="AlphaFoldDB" id="A0A9N9EQ59"/>
<accession>A0A9N9EQ59</accession>
<evidence type="ECO:0000313" key="2">
    <source>
        <dbReference type="Proteomes" id="UP000789396"/>
    </source>
</evidence>
<sequence>TFAGWILEYPAVYVLDSTLDSGSDIFDARTMKNCLGSQNLKLYRAFLENFDANNSNGSMSDEPPGIPSNIWYNLQQENDQDGQNNDTITVILKNIFDPRIKNQTNWDLGFRVEINDICLPVVAL</sequence>
<dbReference type="OrthoDB" id="2395010at2759"/>
<dbReference type="Proteomes" id="UP000789396">
    <property type="component" value="Unassembled WGS sequence"/>
</dbReference>
<proteinExistence type="predicted"/>
<organism evidence="1 2">
    <name type="scientific">Racocetra fulgida</name>
    <dbReference type="NCBI Taxonomy" id="60492"/>
    <lineage>
        <taxon>Eukaryota</taxon>
        <taxon>Fungi</taxon>
        <taxon>Fungi incertae sedis</taxon>
        <taxon>Mucoromycota</taxon>
        <taxon>Glomeromycotina</taxon>
        <taxon>Glomeromycetes</taxon>
        <taxon>Diversisporales</taxon>
        <taxon>Gigasporaceae</taxon>
        <taxon>Racocetra</taxon>
    </lineage>
</organism>
<comment type="caution">
    <text evidence="1">The sequence shown here is derived from an EMBL/GenBank/DDBJ whole genome shotgun (WGS) entry which is preliminary data.</text>
</comment>